<accession>A0A2T0UJX7</accession>
<evidence type="ECO:0000313" key="3">
    <source>
        <dbReference type="EMBL" id="PRY58194.1"/>
    </source>
</evidence>
<name>A0A2T0UJX7_9MICO</name>
<keyword evidence="2" id="KW-0812">Transmembrane</keyword>
<sequence length="241" mass="25169">MSNDRRAVVTVRLLAAASALTAIGASVSLWLSWRMSLPQVAPDGTTADIDVPFAQRALSFMYDVSFRQVGVAVLVGAALVVIAAMALRRVHPRVAPRRLRWEVLGAGALVSVPLGVLVAGHLYILTAPPDPVDGGWIGVQPYSQMALANLAFLGAAVLLLAAAGVSSVPAADDTKADEGEADQEEAEGLGALVSGERVDADGPPSSVVTSPTADTARDEVVTDDPPNRGREWSPEDFRRPS</sequence>
<keyword evidence="2" id="KW-0472">Membrane</keyword>
<comment type="caution">
    <text evidence="3">The sequence shown here is derived from an EMBL/GenBank/DDBJ whole genome shotgun (WGS) entry which is preliminary data.</text>
</comment>
<feature type="transmembrane region" description="Helical" evidence="2">
    <location>
        <begin position="12"/>
        <end position="33"/>
    </location>
</feature>
<gene>
    <name evidence="3" type="ORF">BCF74_11211</name>
</gene>
<feature type="transmembrane region" description="Helical" evidence="2">
    <location>
        <begin position="145"/>
        <end position="165"/>
    </location>
</feature>
<feature type="transmembrane region" description="Helical" evidence="2">
    <location>
        <begin position="99"/>
        <end position="125"/>
    </location>
</feature>
<organism evidence="3 4">
    <name type="scientific">Knoellia remsis</name>
    <dbReference type="NCBI Taxonomy" id="407159"/>
    <lineage>
        <taxon>Bacteria</taxon>
        <taxon>Bacillati</taxon>
        <taxon>Actinomycetota</taxon>
        <taxon>Actinomycetes</taxon>
        <taxon>Micrococcales</taxon>
        <taxon>Intrasporangiaceae</taxon>
        <taxon>Knoellia</taxon>
    </lineage>
</organism>
<evidence type="ECO:0000256" key="2">
    <source>
        <dbReference type="SAM" id="Phobius"/>
    </source>
</evidence>
<proteinExistence type="predicted"/>
<reference evidence="3 4" key="1">
    <citation type="submission" date="2018-03" db="EMBL/GenBank/DDBJ databases">
        <title>Genomic Encyclopedia of Archaeal and Bacterial Type Strains, Phase II (KMG-II): from individual species to whole genera.</title>
        <authorList>
            <person name="Goeker M."/>
        </authorList>
    </citation>
    <scope>NUCLEOTIDE SEQUENCE [LARGE SCALE GENOMIC DNA]</scope>
    <source>
        <strain evidence="3 4">ATCC BAA-1496</strain>
    </source>
</reference>
<dbReference type="Proteomes" id="UP000237822">
    <property type="component" value="Unassembled WGS sequence"/>
</dbReference>
<feature type="compositionally biased region" description="Basic and acidic residues" evidence="1">
    <location>
        <begin position="215"/>
        <end position="241"/>
    </location>
</feature>
<keyword evidence="4" id="KW-1185">Reference proteome</keyword>
<protein>
    <submittedName>
        <fullName evidence="3">Uncharacterized protein</fullName>
    </submittedName>
</protein>
<feature type="transmembrane region" description="Helical" evidence="2">
    <location>
        <begin position="69"/>
        <end position="87"/>
    </location>
</feature>
<dbReference type="EMBL" id="PVTI01000012">
    <property type="protein sequence ID" value="PRY58194.1"/>
    <property type="molecule type" value="Genomic_DNA"/>
</dbReference>
<evidence type="ECO:0000313" key="4">
    <source>
        <dbReference type="Proteomes" id="UP000237822"/>
    </source>
</evidence>
<evidence type="ECO:0000256" key="1">
    <source>
        <dbReference type="SAM" id="MobiDB-lite"/>
    </source>
</evidence>
<dbReference type="AlphaFoldDB" id="A0A2T0UJX7"/>
<keyword evidence="2" id="KW-1133">Transmembrane helix</keyword>
<feature type="region of interest" description="Disordered" evidence="1">
    <location>
        <begin position="171"/>
        <end position="241"/>
    </location>
</feature>